<dbReference type="OrthoDB" id="9807503at2"/>
<keyword evidence="4 8" id="KW-0547">Nucleotide-binding</keyword>
<accession>A0A1I5GP60</accession>
<keyword evidence="2 8" id="KW-0963">Cytoplasm</keyword>
<evidence type="ECO:0000256" key="7">
    <source>
        <dbReference type="ARBA" id="ARBA00023146"/>
    </source>
</evidence>
<dbReference type="GO" id="GO:0005829">
    <property type="term" value="C:cytosol"/>
    <property type="evidence" value="ECO:0007669"/>
    <property type="project" value="TreeGrafter"/>
</dbReference>
<dbReference type="CDD" id="cd00808">
    <property type="entry name" value="GluRS_core"/>
    <property type="match status" value="1"/>
</dbReference>
<dbReference type="GO" id="GO:0000049">
    <property type="term" value="F:tRNA binding"/>
    <property type="evidence" value="ECO:0007669"/>
    <property type="project" value="InterPro"/>
</dbReference>
<evidence type="ECO:0000256" key="5">
    <source>
        <dbReference type="ARBA" id="ARBA00022840"/>
    </source>
</evidence>
<name>A0A1I5GP60_9ACTN</name>
<dbReference type="SUPFAM" id="SSF48163">
    <property type="entry name" value="An anticodon-binding domain of class I aminoacyl-tRNA synthetases"/>
    <property type="match status" value="1"/>
</dbReference>
<dbReference type="RefSeq" id="WP_075014321.1">
    <property type="nucleotide sequence ID" value="NZ_FOWE01000007.1"/>
</dbReference>
<proteinExistence type="inferred from homology"/>
<gene>
    <name evidence="8" type="primary">gltX</name>
    <name evidence="11" type="ORF">SAMN05660359_02980</name>
</gene>
<evidence type="ECO:0000313" key="12">
    <source>
        <dbReference type="Proteomes" id="UP000183642"/>
    </source>
</evidence>
<dbReference type="Gene3D" id="3.40.50.620">
    <property type="entry name" value="HUPs"/>
    <property type="match status" value="1"/>
</dbReference>
<dbReference type="InterPro" id="IPR014729">
    <property type="entry name" value="Rossmann-like_a/b/a_fold"/>
</dbReference>
<dbReference type="GO" id="GO:0006424">
    <property type="term" value="P:glutamyl-tRNA aminoacylation"/>
    <property type="evidence" value="ECO:0007669"/>
    <property type="project" value="UniProtKB-UniRule"/>
</dbReference>
<dbReference type="AlphaFoldDB" id="A0A1I5GP60"/>
<dbReference type="GO" id="GO:0005524">
    <property type="term" value="F:ATP binding"/>
    <property type="evidence" value="ECO:0007669"/>
    <property type="project" value="UniProtKB-UniRule"/>
</dbReference>
<feature type="short sequence motif" description="'KMSKS' region" evidence="8">
    <location>
        <begin position="258"/>
        <end position="262"/>
    </location>
</feature>
<dbReference type="Pfam" id="PF00749">
    <property type="entry name" value="tRNA-synt_1c"/>
    <property type="match status" value="1"/>
</dbReference>
<feature type="domain" description="Aminoacyl-tRNA synthetase class I anticodon-binding" evidence="10">
    <location>
        <begin position="342"/>
        <end position="488"/>
    </location>
</feature>
<dbReference type="FunFam" id="3.40.50.620:FF:000149">
    <property type="entry name" value="Glutamate--tRNA ligase"/>
    <property type="match status" value="1"/>
</dbReference>
<dbReference type="InterPro" id="IPR020058">
    <property type="entry name" value="Glu/Gln-tRNA-synth_Ib_cat-dom"/>
</dbReference>
<feature type="domain" description="Glutamyl/glutaminyl-tRNA synthetase class Ib catalytic" evidence="9">
    <location>
        <begin position="8"/>
        <end position="324"/>
    </location>
</feature>
<dbReference type="InterPro" id="IPR020752">
    <property type="entry name" value="Glu-tRNA-synth_I_codon-bd_sub1"/>
</dbReference>
<dbReference type="PRINTS" id="PR00987">
    <property type="entry name" value="TRNASYNTHGLU"/>
</dbReference>
<dbReference type="EC" id="6.1.1.17" evidence="8"/>
<dbReference type="InterPro" id="IPR020061">
    <property type="entry name" value="Glu_tRNA_lig_a-bdl"/>
</dbReference>
<comment type="catalytic activity">
    <reaction evidence="8">
        <text>tRNA(Glu) + L-glutamate + ATP = L-glutamyl-tRNA(Glu) + AMP + diphosphate</text>
        <dbReference type="Rhea" id="RHEA:23540"/>
        <dbReference type="Rhea" id="RHEA-COMP:9663"/>
        <dbReference type="Rhea" id="RHEA-COMP:9680"/>
        <dbReference type="ChEBI" id="CHEBI:29985"/>
        <dbReference type="ChEBI" id="CHEBI:30616"/>
        <dbReference type="ChEBI" id="CHEBI:33019"/>
        <dbReference type="ChEBI" id="CHEBI:78442"/>
        <dbReference type="ChEBI" id="CHEBI:78520"/>
        <dbReference type="ChEBI" id="CHEBI:456215"/>
        <dbReference type="EC" id="6.1.1.17"/>
    </reaction>
</comment>
<dbReference type="SUPFAM" id="SSF52374">
    <property type="entry name" value="Nucleotidylyl transferase"/>
    <property type="match status" value="1"/>
</dbReference>
<keyword evidence="3 8" id="KW-0436">Ligase</keyword>
<dbReference type="InterPro" id="IPR004527">
    <property type="entry name" value="Glu-tRNA-ligase_bac/mito"/>
</dbReference>
<comment type="subcellular location">
    <subcellularLocation>
        <location evidence="8">Cytoplasm</location>
    </subcellularLocation>
</comment>
<comment type="caution">
    <text evidence="8">Lacks conserved residue(s) required for the propagation of feature annotation.</text>
</comment>
<reference evidence="12" key="1">
    <citation type="submission" date="2016-10" db="EMBL/GenBank/DDBJ databases">
        <authorList>
            <person name="Varghese N."/>
            <person name="Submissions S."/>
        </authorList>
    </citation>
    <scope>NUCLEOTIDE SEQUENCE [LARGE SCALE GENOMIC DNA]</scope>
    <source>
        <strain evidence="12">DSM 43161</strain>
    </source>
</reference>
<dbReference type="NCBIfam" id="TIGR00464">
    <property type="entry name" value="gltX_bact"/>
    <property type="match status" value="1"/>
</dbReference>
<dbReference type="Gene3D" id="3.90.800.10">
    <property type="entry name" value="Glutamyl-tRNA Synthetase, Domain 3"/>
    <property type="match status" value="1"/>
</dbReference>
<protein>
    <recommendedName>
        <fullName evidence="8">Glutamate--tRNA ligase</fullName>
        <ecNumber evidence="8">6.1.1.17</ecNumber>
    </recommendedName>
    <alternativeName>
        <fullName evidence="8">Glutamyl-tRNA synthetase</fullName>
        <shortName evidence="8">GluRS</shortName>
    </alternativeName>
</protein>
<dbReference type="EMBL" id="FOWE01000007">
    <property type="protein sequence ID" value="SFO37709.1"/>
    <property type="molecule type" value="Genomic_DNA"/>
</dbReference>
<dbReference type="InterPro" id="IPR000924">
    <property type="entry name" value="Glu/Gln-tRNA-synth"/>
</dbReference>
<sequence length="495" mass="54390">MTTPATTVRTRFCPSPTGAVHVGLLRTALFNWAHARHTGGTFVFRIEDTDAARDSEESYRHLLDSLRWLGLDWDEGPEVGGPHGPYRQSERSDVYREVAGKLLEAGHLYESFSTNEEVEARRLAAGQDPKLGYDDADRFLTDAQKASFRAEGREPVLRLRMPDEDLTWTDLVRGEVRFAAGSVPDFVVVRANGAPLYPFVNPVDDALMGVTDVLRGEDLLPSTPRQLALYAALTDVGVASGTPRFGHLPYVTGEGNKKLSKRDPTSNVDVYRERGFLPEGFANYLALLGWSIAEDRDVFSMAELAESFDVTRVSANPARFDVKKAEAINATHVRALPVEEYVARVVPFLAAAGLVAEPPTPEQDRVLRAIAPMAQERTVVLSDAVNLLGFLFTEDVVVDPAAAAKNLRPEDGEVLDAAATALRDLPEWTTPAIEQALKESLVEGLGRKPRQAFGPVRVAVSGRAVSPPLYESIELLGRDRTVRRLETAREQHTRG</sequence>
<comment type="similarity">
    <text evidence="1 8">Belongs to the class-I aminoacyl-tRNA synthetase family. Glutamate--tRNA ligase type 1 subfamily.</text>
</comment>
<evidence type="ECO:0000256" key="2">
    <source>
        <dbReference type="ARBA" id="ARBA00022490"/>
    </source>
</evidence>
<dbReference type="Gene3D" id="1.10.1160.10">
    <property type="entry name" value="Glutamyl-trna Synthetase, Domain 2"/>
    <property type="match status" value="1"/>
</dbReference>
<evidence type="ECO:0000256" key="6">
    <source>
        <dbReference type="ARBA" id="ARBA00022917"/>
    </source>
</evidence>
<keyword evidence="6 8" id="KW-0648">Protein biosynthesis</keyword>
<evidence type="ECO:0000256" key="3">
    <source>
        <dbReference type="ARBA" id="ARBA00022598"/>
    </source>
</evidence>
<evidence type="ECO:0000256" key="8">
    <source>
        <dbReference type="HAMAP-Rule" id="MF_00022"/>
    </source>
</evidence>
<dbReference type="InterPro" id="IPR049940">
    <property type="entry name" value="GluQ/Sye"/>
</dbReference>
<organism evidence="11 12">
    <name type="scientific">Geodermatophilus obscurus</name>
    <dbReference type="NCBI Taxonomy" id="1861"/>
    <lineage>
        <taxon>Bacteria</taxon>
        <taxon>Bacillati</taxon>
        <taxon>Actinomycetota</taxon>
        <taxon>Actinomycetes</taxon>
        <taxon>Geodermatophilales</taxon>
        <taxon>Geodermatophilaceae</taxon>
        <taxon>Geodermatophilus</taxon>
    </lineage>
</organism>
<keyword evidence="12" id="KW-1185">Reference proteome</keyword>
<keyword evidence="7 8" id="KW-0030">Aminoacyl-tRNA synthetase</keyword>
<dbReference type="PANTHER" id="PTHR43311:SF2">
    <property type="entry name" value="GLUTAMATE--TRNA LIGASE, MITOCHONDRIAL-RELATED"/>
    <property type="match status" value="1"/>
</dbReference>
<dbReference type="Proteomes" id="UP000183642">
    <property type="component" value="Unassembled WGS sequence"/>
</dbReference>
<evidence type="ECO:0000256" key="4">
    <source>
        <dbReference type="ARBA" id="ARBA00022741"/>
    </source>
</evidence>
<dbReference type="GO" id="GO:0004818">
    <property type="term" value="F:glutamate-tRNA ligase activity"/>
    <property type="evidence" value="ECO:0007669"/>
    <property type="project" value="UniProtKB-UniRule"/>
</dbReference>
<feature type="short sequence motif" description="'HIGH' region" evidence="8">
    <location>
        <begin position="14"/>
        <end position="24"/>
    </location>
</feature>
<dbReference type="InterPro" id="IPR020751">
    <property type="entry name" value="aa-tRNA-synth_I_codon-bd_sub2"/>
</dbReference>
<dbReference type="HAMAP" id="MF_00022">
    <property type="entry name" value="Glu_tRNA_synth_type1"/>
    <property type="match status" value="1"/>
</dbReference>
<evidence type="ECO:0000259" key="10">
    <source>
        <dbReference type="Pfam" id="PF19269"/>
    </source>
</evidence>
<dbReference type="GO" id="GO:0008270">
    <property type="term" value="F:zinc ion binding"/>
    <property type="evidence" value="ECO:0007669"/>
    <property type="project" value="InterPro"/>
</dbReference>
<dbReference type="Pfam" id="PF19269">
    <property type="entry name" value="Anticodon_2"/>
    <property type="match status" value="1"/>
</dbReference>
<comment type="subunit">
    <text evidence="8">Monomer.</text>
</comment>
<dbReference type="InterPro" id="IPR033910">
    <property type="entry name" value="GluRS_core"/>
</dbReference>
<dbReference type="Gene3D" id="1.10.10.350">
    <property type="match status" value="1"/>
</dbReference>
<keyword evidence="5 8" id="KW-0067">ATP-binding</keyword>
<feature type="binding site" evidence="8">
    <location>
        <position position="261"/>
    </location>
    <ligand>
        <name>ATP</name>
        <dbReference type="ChEBI" id="CHEBI:30616"/>
    </ligand>
</feature>
<evidence type="ECO:0000259" key="9">
    <source>
        <dbReference type="Pfam" id="PF00749"/>
    </source>
</evidence>
<dbReference type="PANTHER" id="PTHR43311">
    <property type="entry name" value="GLUTAMATE--TRNA LIGASE"/>
    <property type="match status" value="1"/>
</dbReference>
<dbReference type="Gene3D" id="1.10.8.70">
    <property type="entry name" value="Glutamate-tRNA synthetase, class I, anticodon-binding domain 1"/>
    <property type="match status" value="1"/>
</dbReference>
<dbReference type="InterPro" id="IPR045462">
    <property type="entry name" value="aa-tRNA-synth_I_cd-bd"/>
</dbReference>
<evidence type="ECO:0000313" key="11">
    <source>
        <dbReference type="EMBL" id="SFO37709.1"/>
    </source>
</evidence>
<dbReference type="InterPro" id="IPR008925">
    <property type="entry name" value="aa_tRNA-synth_I_cd-bd_sf"/>
</dbReference>
<comment type="function">
    <text evidence="8">Catalyzes the attachment of glutamate to tRNA(Glu) in a two-step reaction: glutamate is first activated by ATP to form Glu-AMP and then transferred to the acceptor end of tRNA(Glu).</text>
</comment>
<evidence type="ECO:0000256" key="1">
    <source>
        <dbReference type="ARBA" id="ARBA00007894"/>
    </source>
</evidence>